<evidence type="ECO:0000256" key="3">
    <source>
        <dbReference type="SAM" id="MobiDB-lite"/>
    </source>
</evidence>
<dbReference type="GO" id="GO:0000445">
    <property type="term" value="C:THO complex part of transcription export complex"/>
    <property type="evidence" value="ECO:0007669"/>
    <property type="project" value="InterPro"/>
</dbReference>
<comment type="subcellular location">
    <subcellularLocation>
        <location evidence="1">Nucleus</location>
    </subcellularLocation>
</comment>
<proteinExistence type="predicted"/>
<feature type="region of interest" description="Disordered" evidence="3">
    <location>
        <begin position="1"/>
        <end position="22"/>
    </location>
</feature>
<dbReference type="Pfam" id="PF05615">
    <property type="entry name" value="THOC7"/>
    <property type="match status" value="1"/>
</dbReference>
<comment type="caution">
    <text evidence="4">The sequence shown here is derived from an EMBL/GenBank/DDBJ whole genome shotgun (WGS) entry which is preliminary data.</text>
</comment>
<feature type="compositionally biased region" description="Basic and acidic residues" evidence="3">
    <location>
        <begin position="228"/>
        <end position="243"/>
    </location>
</feature>
<feature type="compositionally biased region" description="Basic and acidic residues" evidence="3">
    <location>
        <begin position="347"/>
        <end position="365"/>
    </location>
</feature>
<evidence type="ECO:0000313" key="5">
    <source>
        <dbReference type="Proteomes" id="UP001174691"/>
    </source>
</evidence>
<evidence type="ECO:0000256" key="2">
    <source>
        <dbReference type="ARBA" id="ARBA00023242"/>
    </source>
</evidence>
<accession>A0AA38SCN5</accession>
<keyword evidence="5" id="KW-1185">Reference proteome</keyword>
<dbReference type="AlphaFoldDB" id="A0AA38SCN5"/>
<organism evidence="4 5">
    <name type="scientific">Coniochaeta hoffmannii</name>
    <dbReference type="NCBI Taxonomy" id="91930"/>
    <lineage>
        <taxon>Eukaryota</taxon>
        <taxon>Fungi</taxon>
        <taxon>Dikarya</taxon>
        <taxon>Ascomycota</taxon>
        <taxon>Pezizomycotina</taxon>
        <taxon>Sordariomycetes</taxon>
        <taxon>Sordariomycetidae</taxon>
        <taxon>Coniochaetales</taxon>
        <taxon>Coniochaetaceae</taxon>
        <taxon>Coniochaeta</taxon>
    </lineage>
</organism>
<dbReference type="GO" id="GO:0006397">
    <property type="term" value="P:mRNA processing"/>
    <property type="evidence" value="ECO:0007669"/>
    <property type="project" value="InterPro"/>
</dbReference>
<gene>
    <name evidence="4" type="ORF">NKR19_g1203</name>
</gene>
<name>A0AA38SCN5_9PEZI</name>
<reference evidence="4" key="1">
    <citation type="submission" date="2022-07" db="EMBL/GenBank/DDBJ databases">
        <title>Fungi with potential for degradation of polypropylene.</title>
        <authorList>
            <person name="Gostincar C."/>
        </authorList>
    </citation>
    <scope>NUCLEOTIDE SEQUENCE</scope>
    <source>
        <strain evidence="4">EXF-13287</strain>
    </source>
</reference>
<keyword evidence="2" id="KW-0539">Nucleus</keyword>
<feature type="compositionally biased region" description="Low complexity" evidence="3">
    <location>
        <begin position="59"/>
        <end position="85"/>
    </location>
</feature>
<sequence>MSSTGWSLLDEKEEAELHKSRLLNVEEKPFKRITKRLQTLTTLAASAVRQQPTPPPEPTNGTAAEDGAAAAAEATPTSPTTATPADDNDAATLSGLREDIAMDFAAFDSSVARLQFLLTANARERERYAADRFRIQDTSRRVRDDTATLRLRLEEARATLEQRKRFDELAERIASNRALRPRAEQAAALAKLEEECAQLEGESGEYSRTWRERREQFEKIMEESMRLRRQIRDEKEEVERREGMDDDGSGAGGGAGEGGDETGTPRHVAGLVSGNVTPRPDSGVVAAKVGGLESGDAAGAGTPRASTVGGRTPAREGSAGPAEGQSQSLKVVPSAAGSFAGNGSRAVSREGSPDIGGRETRKADGGEDVEMGDAKGGAESPDSPLTPVPDDVKDDIPAIVLAGQDESQHKMDTT</sequence>
<dbReference type="EMBL" id="JANBVN010000011">
    <property type="protein sequence ID" value="KAJ9164590.1"/>
    <property type="molecule type" value="Genomic_DNA"/>
</dbReference>
<protein>
    <submittedName>
        <fullName evidence="4">Tho complex subunit 7</fullName>
    </submittedName>
</protein>
<dbReference type="Proteomes" id="UP001174691">
    <property type="component" value="Unassembled WGS sequence"/>
</dbReference>
<feature type="region of interest" description="Disordered" evidence="3">
    <location>
        <begin position="228"/>
        <end position="414"/>
    </location>
</feature>
<feature type="region of interest" description="Disordered" evidence="3">
    <location>
        <begin position="43"/>
        <end position="88"/>
    </location>
</feature>
<evidence type="ECO:0000256" key="1">
    <source>
        <dbReference type="ARBA" id="ARBA00004123"/>
    </source>
</evidence>
<evidence type="ECO:0000313" key="4">
    <source>
        <dbReference type="EMBL" id="KAJ9164590.1"/>
    </source>
</evidence>
<dbReference type="InterPro" id="IPR008501">
    <property type="entry name" value="THOC7/Mft1"/>
</dbReference>